<dbReference type="AlphaFoldDB" id="A0A517M7R0"/>
<proteinExistence type="predicted"/>
<dbReference type="InterPro" id="IPR036709">
    <property type="entry name" value="Autotransporte_beta_dom_sf"/>
</dbReference>
<dbReference type="Proteomes" id="UP000319557">
    <property type="component" value="Chromosome"/>
</dbReference>
<gene>
    <name evidence="2" type="ORF">EC9_51470</name>
</gene>
<keyword evidence="3" id="KW-1185">Reference proteome</keyword>
<dbReference type="Pfam" id="PF03797">
    <property type="entry name" value="Autotransporter"/>
    <property type="match status" value="1"/>
</dbReference>
<dbReference type="OrthoDB" id="215676at2"/>
<dbReference type="SMART" id="SM00869">
    <property type="entry name" value="Autotransporter"/>
    <property type="match status" value="1"/>
</dbReference>
<dbReference type="GO" id="GO:0008237">
    <property type="term" value="F:metallopeptidase activity"/>
    <property type="evidence" value="ECO:0007669"/>
    <property type="project" value="InterPro"/>
</dbReference>
<dbReference type="SUPFAM" id="SSF103515">
    <property type="entry name" value="Autotransporter"/>
    <property type="match status" value="1"/>
</dbReference>
<evidence type="ECO:0000313" key="3">
    <source>
        <dbReference type="Proteomes" id="UP000319557"/>
    </source>
</evidence>
<feature type="domain" description="Autotransporter" evidence="1">
    <location>
        <begin position="985"/>
        <end position="1264"/>
    </location>
</feature>
<reference evidence="2 3" key="1">
    <citation type="submission" date="2019-02" db="EMBL/GenBank/DDBJ databases">
        <title>Deep-cultivation of Planctomycetes and their phenomic and genomic characterization uncovers novel biology.</title>
        <authorList>
            <person name="Wiegand S."/>
            <person name="Jogler M."/>
            <person name="Boedeker C."/>
            <person name="Pinto D."/>
            <person name="Vollmers J."/>
            <person name="Rivas-Marin E."/>
            <person name="Kohn T."/>
            <person name="Peeters S.H."/>
            <person name="Heuer A."/>
            <person name="Rast P."/>
            <person name="Oberbeckmann S."/>
            <person name="Bunk B."/>
            <person name="Jeske O."/>
            <person name="Meyerdierks A."/>
            <person name="Storesund J.E."/>
            <person name="Kallscheuer N."/>
            <person name="Luecker S."/>
            <person name="Lage O.M."/>
            <person name="Pohl T."/>
            <person name="Merkel B.J."/>
            <person name="Hornburger P."/>
            <person name="Mueller R.-W."/>
            <person name="Bruemmer F."/>
            <person name="Labrenz M."/>
            <person name="Spormann A.M."/>
            <person name="Op den Camp H."/>
            <person name="Overmann J."/>
            <person name="Amann R."/>
            <person name="Jetten M.S.M."/>
            <person name="Mascher T."/>
            <person name="Medema M.H."/>
            <person name="Devos D.P."/>
            <person name="Kaster A.-K."/>
            <person name="Ovreas L."/>
            <person name="Rohde M."/>
            <person name="Galperin M.Y."/>
            <person name="Jogler C."/>
        </authorList>
    </citation>
    <scope>NUCLEOTIDE SEQUENCE [LARGE SCALE GENOMIC DNA]</scope>
    <source>
        <strain evidence="2 3">EC9</strain>
    </source>
</reference>
<dbReference type="SUPFAM" id="SSF55486">
    <property type="entry name" value="Metalloproteases ('zincins'), catalytic domain"/>
    <property type="match status" value="1"/>
</dbReference>
<evidence type="ECO:0000259" key="1">
    <source>
        <dbReference type="PROSITE" id="PS51208"/>
    </source>
</evidence>
<dbReference type="PROSITE" id="PS51208">
    <property type="entry name" value="AUTOTRANSPORTER"/>
    <property type="match status" value="1"/>
</dbReference>
<dbReference type="EMBL" id="CP036261">
    <property type="protein sequence ID" value="QDS90929.1"/>
    <property type="molecule type" value="Genomic_DNA"/>
</dbReference>
<dbReference type="Gene3D" id="2.40.128.130">
    <property type="entry name" value="Autotransporter beta-domain"/>
    <property type="match status" value="1"/>
</dbReference>
<dbReference type="InterPro" id="IPR024079">
    <property type="entry name" value="MetalloPept_cat_dom_sf"/>
</dbReference>
<dbReference type="Gene3D" id="3.40.390.10">
    <property type="entry name" value="Collagenase (Catalytic Domain)"/>
    <property type="match status" value="1"/>
</dbReference>
<protein>
    <submittedName>
        <fullName evidence="2">Autotransporter beta-domain protein</fullName>
    </submittedName>
</protein>
<accession>A0A517M7R0</accession>
<dbReference type="KEGG" id="ruv:EC9_51470"/>
<evidence type="ECO:0000313" key="2">
    <source>
        <dbReference type="EMBL" id="QDS90929.1"/>
    </source>
</evidence>
<sequence length="1264" mass="131424">MPVNASAATTVVTDPNLGPFRLVFHNNGDAFDGETGTADWTADQRRAVGDAVRSQLANINEQSVAPGSVDLNFMIDSSVSGNASNRSETSTISGIHATRIEHVLRDGVAPTDVGLPDETLIRFSPNAVANSNRDVRDSLTSGTRDLTSVVAHELGHSLGFGKSPDSSGNYTNGQDIQEYEKNLRDSNSVAAGNAAFVSDDEGVVWAGPIANALHGSPIPIYSPNPYSSGSSLSHPDRPVTLMNRSHSGDPDDNAIRSFDEIEMAMLRDSGWSTITTTSFFGNNVTATETRNLSSSDGTASLIIVGSDSDITTTGTISAQGLSSSGAQVIGNLNTLSLGNDVSATGDAVVGVVIVGTEDNLLLLRGGNTLSNAGDLAVNDITTGPDATNARVYGVLVIDDEDFSLNNNSGASISATGQGATAVKFDNHEVASSELKSTVVNNGLIAANGGSSIAVDAEGELDLTNDGTIQSGGTGSISISTRGISEITSSGAIQSTGNGSTALRSFSNLDLVNDGTIASTGDTAQAIHGRGITTIQNNDSISSTGAGSTALHSESNLDLVNDGTIASTGANVKTIDAEGFTQLRNNGAITATGIGSTAVHSESALYMNNAGTISAQDLGGSATTAITTDNEYSRIAMSTGAIVDGDISYTGSDPSLRAELLFGTSYDDLNAPSIGPAESAFDFTFNDDITGDWDLGFIGGLSRFEAPGSISGIHDMSVEAGATVTGDADITGTNAMTNAGRVVNEGATHSFDTITNNATGRYLGTGNVATVNGFINSGTIAPGDTFDGTNEAKAFGNLNVTAGDFNNNAGTLEIDIDGTGTTQDRIVVTDQAIIDGGVLDVTSTINDATVGAMHTFLTSSALTINSGLTPIDNLVTRRMLLRNDATDYWLLVARDVAYDELGQTFNEDSVGMSLDAIKDDAAGNPLFVPLIDQLDLLPQDSDVRRALNQLTGEIYATSLLLANQNNTLTDQSFADSQRSGLFIDQPLCGGPGGWFGSSSGYGQGGNTTGDGNASTADVTRGGTVVTIGRCFDTATHGGFFYNGDWQSIDVDSVNSVANIETHRFGGFLSRRTGDDYYFLSASGGFNDQEFDRVVRVGEFAERLESQASGSTWGARLERGRLLSTRMLDFIPYLGLQYNGLSRDDLQETGGVASLDVRGDTVQTLRTMLGVSVRTPVTSGPFGLALDTVWMHDVLNQSVLTQNVAFAGSNAGPFDVRGVDVDNDLFRVSPSLYGRFGGVLMQAGYDLTLGENQTWHSGTGTATWIF</sequence>
<organism evidence="2 3">
    <name type="scientific">Rosistilla ulvae</name>
    <dbReference type="NCBI Taxonomy" id="1930277"/>
    <lineage>
        <taxon>Bacteria</taxon>
        <taxon>Pseudomonadati</taxon>
        <taxon>Planctomycetota</taxon>
        <taxon>Planctomycetia</taxon>
        <taxon>Pirellulales</taxon>
        <taxon>Pirellulaceae</taxon>
        <taxon>Rosistilla</taxon>
    </lineage>
</organism>
<name>A0A517M7R0_9BACT</name>
<dbReference type="InterPro" id="IPR005546">
    <property type="entry name" value="Autotransporte_beta"/>
</dbReference>